<reference evidence="2 3" key="1">
    <citation type="journal article" date="2018" name="Nat. Genet.">
        <title>The Rosa genome provides new insights in the design of modern roses.</title>
        <authorList>
            <person name="Bendahmane M."/>
        </authorList>
    </citation>
    <scope>NUCLEOTIDE SEQUENCE [LARGE SCALE GENOMIC DNA]</scope>
    <source>
        <strain evidence="3">cv. Old Blush</strain>
    </source>
</reference>
<sequence>MLPVFICVALLSALSRLEFLSDHFDFICCDFNDLWTNKLSFSHFIPTQGGPTLFPIQSFVGSHTNTRMVTVVICKLHQSQVLIPTSFKL</sequence>
<feature type="signal peptide" evidence="1">
    <location>
        <begin position="1"/>
        <end position="17"/>
    </location>
</feature>
<dbReference type="Proteomes" id="UP000238479">
    <property type="component" value="Chromosome 6"/>
</dbReference>
<accession>A0A2P6PUZ0</accession>
<evidence type="ECO:0000313" key="3">
    <source>
        <dbReference type="Proteomes" id="UP000238479"/>
    </source>
</evidence>
<dbReference type="Gramene" id="PRQ25743">
    <property type="protein sequence ID" value="PRQ25743"/>
    <property type="gene ID" value="RchiOBHm_Chr6g0286991"/>
</dbReference>
<gene>
    <name evidence="2" type="ORF">RchiOBHm_Chr6g0286991</name>
</gene>
<keyword evidence="3" id="KW-1185">Reference proteome</keyword>
<feature type="chain" id="PRO_5015189185" description="Secreted protein" evidence="1">
    <location>
        <begin position="18"/>
        <end position="89"/>
    </location>
</feature>
<evidence type="ECO:0000256" key="1">
    <source>
        <dbReference type="SAM" id="SignalP"/>
    </source>
</evidence>
<name>A0A2P6PUZ0_ROSCH</name>
<keyword evidence="1" id="KW-0732">Signal</keyword>
<organism evidence="2 3">
    <name type="scientific">Rosa chinensis</name>
    <name type="common">China rose</name>
    <dbReference type="NCBI Taxonomy" id="74649"/>
    <lineage>
        <taxon>Eukaryota</taxon>
        <taxon>Viridiplantae</taxon>
        <taxon>Streptophyta</taxon>
        <taxon>Embryophyta</taxon>
        <taxon>Tracheophyta</taxon>
        <taxon>Spermatophyta</taxon>
        <taxon>Magnoliopsida</taxon>
        <taxon>eudicotyledons</taxon>
        <taxon>Gunneridae</taxon>
        <taxon>Pentapetalae</taxon>
        <taxon>rosids</taxon>
        <taxon>fabids</taxon>
        <taxon>Rosales</taxon>
        <taxon>Rosaceae</taxon>
        <taxon>Rosoideae</taxon>
        <taxon>Rosoideae incertae sedis</taxon>
        <taxon>Rosa</taxon>
    </lineage>
</organism>
<dbReference type="EMBL" id="PDCK01000044">
    <property type="protein sequence ID" value="PRQ25743.1"/>
    <property type="molecule type" value="Genomic_DNA"/>
</dbReference>
<comment type="caution">
    <text evidence="2">The sequence shown here is derived from an EMBL/GenBank/DDBJ whole genome shotgun (WGS) entry which is preliminary data.</text>
</comment>
<proteinExistence type="predicted"/>
<protein>
    <recommendedName>
        <fullName evidence="4">Secreted protein</fullName>
    </recommendedName>
</protein>
<evidence type="ECO:0000313" key="2">
    <source>
        <dbReference type="EMBL" id="PRQ25743.1"/>
    </source>
</evidence>
<evidence type="ECO:0008006" key="4">
    <source>
        <dbReference type="Google" id="ProtNLM"/>
    </source>
</evidence>
<dbReference type="AlphaFoldDB" id="A0A2P6PUZ0"/>